<dbReference type="Gene3D" id="1.10.10.10">
    <property type="entry name" value="Winged helix-like DNA-binding domain superfamily/Winged helix DNA-binding domain"/>
    <property type="match status" value="1"/>
</dbReference>
<dbReference type="InterPro" id="IPR004839">
    <property type="entry name" value="Aminotransferase_I/II_large"/>
</dbReference>
<dbReference type="InterPro" id="IPR051446">
    <property type="entry name" value="HTH_trans_reg/aminotransferase"/>
</dbReference>
<comment type="similarity">
    <text evidence="1">In the C-terminal section; belongs to the class-I pyridoxal-phosphate-dependent aminotransferase family.</text>
</comment>
<name>A0A1T5DZB8_9SPHI</name>
<evidence type="ECO:0000313" key="8">
    <source>
        <dbReference type="Proteomes" id="UP000190150"/>
    </source>
</evidence>
<keyword evidence="7" id="KW-0032">Aminotransferase</keyword>
<dbReference type="RefSeq" id="WP_079643191.1">
    <property type="nucleotide sequence ID" value="NZ_FUZF01000009.1"/>
</dbReference>
<dbReference type="PANTHER" id="PTHR46577">
    <property type="entry name" value="HTH-TYPE TRANSCRIPTIONAL REGULATORY PROTEIN GABR"/>
    <property type="match status" value="1"/>
</dbReference>
<protein>
    <submittedName>
        <fullName evidence="7">GntR family transcriptional regulator / MocR family aminotransferase</fullName>
    </submittedName>
</protein>
<dbReference type="GO" id="GO:0030170">
    <property type="term" value="F:pyridoxal phosphate binding"/>
    <property type="evidence" value="ECO:0007669"/>
    <property type="project" value="InterPro"/>
</dbReference>
<evidence type="ECO:0000259" key="6">
    <source>
        <dbReference type="PROSITE" id="PS50949"/>
    </source>
</evidence>
<keyword evidence="2" id="KW-0663">Pyridoxal phosphate</keyword>
<dbReference type="InterPro" id="IPR000524">
    <property type="entry name" value="Tscrpt_reg_HTH_GntR"/>
</dbReference>
<dbReference type="EMBL" id="FUZF01000009">
    <property type="protein sequence ID" value="SKB76984.1"/>
    <property type="molecule type" value="Genomic_DNA"/>
</dbReference>
<evidence type="ECO:0000313" key="7">
    <source>
        <dbReference type="EMBL" id="SKB76984.1"/>
    </source>
</evidence>
<keyword evidence="3" id="KW-0805">Transcription regulation</keyword>
<keyword evidence="5" id="KW-0804">Transcription</keyword>
<keyword evidence="8" id="KW-1185">Reference proteome</keyword>
<proteinExistence type="inferred from homology"/>
<dbReference type="InterPro" id="IPR015421">
    <property type="entry name" value="PyrdxlP-dep_Trfase_major"/>
</dbReference>
<dbReference type="OrthoDB" id="594134at2"/>
<dbReference type="SUPFAM" id="SSF46785">
    <property type="entry name" value="Winged helix' DNA-binding domain"/>
    <property type="match status" value="1"/>
</dbReference>
<evidence type="ECO:0000256" key="4">
    <source>
        <dbReference type="ARBA" id="ARBA00023125"/>
    </source>
</evidence>
<evidence type="ECO:0000256" key="5">
    <source>
        <dbReference type="ARBA" id="ARBA00023163"/>
    </source>
</evidence>
<dbReference type="GO" id="GO:0008483">
    <property type="term" value="F:transaminase activity"/>
    <property type="evidence" value="ECO:0007669"/>
    <property type="project" value="UniProtKB-KW"/>
</dbReference>
<dbReference type="SUPFAM" id="SSF53383">
    <property type="entry name" value="PLP-dependent transferases"/>
    <property type="match status" value="1"/>
</dbReference>
<dbReference type="Gene3D" id="3.40.640.10">
    <property type="entry name" value="Type I PLP-dependent aspartate aminotransferase-like (Major domain)"/>
    <property type="match status" value="1"/>
</dbReference>
<keyword evidence="7" id="KW-0808">Transferase</keyword>
<keyword evidence="4" id="KW-0238">DNA-binding</keyword>
<dbReference type="SMART" id="SM00345">
    <property type="entry name" value="HTH_GNTR"/>
    <property type="match status" value="1"/>
</dbReference>
<gene>
    <name evidence="7" type="ORF">SAMN05660841_02260</name>
</gene>
<dbReference type="CDD" id="cd00609">
    <property type="entry name" value="AAT_like"/>
    <property type="match status" value="1"/>
</dbReference>
<dbReference type="STRING" id="1513896.SAMN05660841_02260"/>
<dbReference type="GO" id="GO:0003700">
    <property type="term" value="F:DNA-binding transcription factor activity"/>
    <property type="evidence" value="ECO:0007669"/>
    <property type="project" value="InterPro"/>
</dbReference>
<dbReference type="InterPro" id="IPR015424">
    <property type="entry name" value="PyrdxlP-dep_Trfase"/>
</dbReference>
<dbReference type="PANTHER" id="PTHR46577:SF1">
    <property type="entry name" value="HTH-TYPE TRANSCRIPTIONAL REGULATORY PROTEIN GABR"/>
    <property type="match status" value="1"/>
</dbReference>
<evidence type="ECO:0000256" key="3">
    <source>
        <dbReference type="ARBA" id="ARBA00023015"/>
    </source>
</evidence>
<dbReference type="AlphaFoldDB" id="A0A1T5DZB8"/>
<reference evidence="8" key="1">
    <citation type="submission" date="2017-02" db="EMBL/GenBank/DDBJ databases">
        <authorList>
            <person name="Varghese N."/>
            <person name="Submissions S."/>
        </authorList>
    </citation>
    <scope>NUCLEOTIDE SEQUENCE [LARGE SCALE GENOMIC DNA]</scope>
    <source>
        <strain evidence="8">DSM 24091</strain>
    </source>
</reference>
<evidence type="ECO:0000256" key="1">
    <source>
        <dbReference type="ARBA" id="ARBA00005384"/>
    </source>
</evidence>
<dbReference type="CDD" id="cd07377">
    <property type="entry name" value="WHTH_GntR"/>
    <property type="match status" value="1"/>
</dbReference>
<dbReference type="InterPro" id="IPR036388">
    <property type="entry name" value="WH-like_DNA-bd_sf"/>
</dbReference>
<dbReference type="Pfam" id="PF00155">
    <property type="entry name" value="Aminotran_1_2"/>
    <property type="match status" value="1"/>
</dbReference>
<sequence>MGSPVLLSLSSFVHLDRNSSTPIFVQLTQQIINGIQRGFLIVGSKMPGTRQVSSALDLHRKTVIAAYDELQAQGWIDIVPNKGTFVLQQNQRKPLSLPVQTPISSAQYPAKTGFEVHSSNILDNPFEENTSTYFFSDGTTDIRLTQVKNLSLQYSASMNRKGSLKRMSQYQEDGNIFFKEQLSNFLNLSRGLHISKQNLLITRSSEMSLYLIAKVLLQLNDKVVVAELSNFAVNMTLLQAGAQLDTIPLDSEGICVASLKDKLEKGPIRMLYITPHHHYPTTVTLSAQRRLELLQLANHYGFIIVEDDYDYDFHYEKSAVLPLASADLNGMVIYTGTFGQSLAPAFRTGFVVAPPNLIQEMNKYLSIIDRQGDVIMQQALGEMIDEGEIHRNLKKSLKVYKERRDTMCGILRNILPDEVAVDPPSGGLALWLELPQNKSLFTLKKECQRQDLFIPRHILYQNKQLCAMRLGFGHMDNEEMEKSLYILKSVLQGI</sequence>
<dbReference type="Pfam" id="PF00392">
    <property type="entry name" value="GntR"/>
    <property type="match status" value="1"/>
</dbReference>
<feature type="domain" description="HTH gntR-type" evidence="6">
    <location>
        <begin position="21"/>
        <end position="89"/>
    </location>
</feature>
<organism evidence="7 8">
    <name type="scientific">Sphingobacterium nematocida</name>
    <dbReference type="NCBI Taxonomy" id="1513896"/>
    <lineage>
        <taxon>Bacteria</taxon>
        <taxon>Pseudomonadati</taxon>
        <taxon>Bacteroidota</taxon>
        <taxon>Sphingobacteriia</taxon>
        <taxon>Sphingobacteriales</taxon>
        <taxon>Sphingobacteriaceae</taxon>
        <taxon>Sphingobacterium</taxon>
    </lineage>
</organism>
<dbReference type="InterPro" id="IPR036390">
    <property type="entry name" value="WH_DNA-bd_sf"/>
</dbReference>
<dbReference type="Proteomes" id="UP000190150">
    <property type="component" value="Unassembled WGS sequence"/>
</dbReference>
<evidence type="ECO:0000256" key="2">
    <source>
        <dbReference type="ARBA" id="ARBA00022898"/>
    </source>
</evidence>
<dbReference type="GO" id="GO:0003677">
    <property type="term" value="F:DNA binding"/>
    <property type="evidence" value="ECO:0007669"/>
    <property type="project" value="UniProtKB-KW"/>
</dbReference>
<dbReference type="PROSITE" id="PS50949">
    <property type="entry name" value="HTH_GNTR"/>
    <property type="match status" value="1"/>
</dbReference>
<accession>A0A1T5DZB8</accession>